<comment type="similarity">
    <text evidence="1">Belongs to the aldehyde dehydrogenase family.</text>
</comment>
<organism evidence="4 5">
    <name type="scientific">Lentibacillus halodurans</name>
    <dbReference type="NCBI Taxonomy" id="237679"/>
    <lineage>
        <taxon>Bacteria</taxon>
        <taxon>Bacillati</taxon>
        <taxon>Bacillota</taxon>
        <taxon>Bacilli</taxon>
        <taxon>Bacillales</taxon>
        <taxon>Bacillaceae</taxon>
        <taxon>Lentibacillus</taxon>
    </lineage>
</organism>
<dbReference type="STRING" id="237679.SAMN04488072_101240"/>
<dbReference type="GO" id="GO:0005737">
    <property type="term" value="C:cytoplasm"/>
    <property type="evidence" value="ECO:0007669"/>
    <property type="project" value="TreeGrafter"/>
</dbReference>
<name>A0A1I0V7T2_9BACI</name>
<proteinExistence type="inferred from homology"/>
<evidence type="ECO:0000259" key="3">
    <source>
        <dbReference type="Pfam" id="PF00171"/>
    </source>
</evidence>
<dbReference type="PANTHER" id="PTHR43570:SF16">
    <property type="entry name" value="ALDEHYDE DEHYDROGENASE TYPE III, ISOFORM Q"/>
    <property type="match status" value="1"/>
</dbReference>
<dbReference type="InterPro" id="IPR016163">
    <property type="entry name" value="Ald_DH_C"/>
</dbReference>
<keyword evidence="2" id="KW-0560">Oxidoreductase</keyword>
<gene>
    <name evidence="4" type="ORF">SAMN04488072_101240</name>
</gene>
<dbReference type="GO" id="GO:0004029">
    <property type="term" value="F:aldehyde dehydrogenase (NAD+) activity"/>
    <property type="evidence" value="ECO:0007669"/>
    <property type="project" value="TreeGrafter"/>
</dbReference>
<dbReference type="InterPro" id="IPR012394">
    <property type="entry name" value="Aldehyde_DH_NAD(P)"/>
</dbReference>
<evidence type="ECO:0000313" key="4">
    <source>
        <dbReference type="EMBL" id="SFA72401.1"/>
    </source>
</evidence>
<protein>
    <submittedName>
        <fullName evidence="4">Aldehyde dehydrogenase family protein</fullName>
    </submittedName>
</protein>
<dbReference type="SUPFAM" id="SSF53720">
    <property type="entry name" value="ALDH-like"/>
    <property type="match status" value="1"/>
</dbReference>
<evidence type="ECO:0000313" key="5">
    <source>
        <dbReference type="Proteomes" id="UP000198642"/>
    </source>
</evidence>
<dbReference type="InterPro" id="IPR016162">
    <property type="entry name" value="Ald_DH_N"/>
</dbReference>
<dbReference type="EMBL" id="FOJW01000001">
    <property type="protein sequence ID" value="SFA72401.1"/>
    <property type="molecule type" value="Genomic_DNA"/>
</dbReference>
<evidence type="ECO:0000256" key="1">
    <source>
        <dbReference type="ARBA" id="ARBA00009986"/>
    </source>
</evidence>
<dbReference type="GO" id="GO:0006081">
    <property type="term" value="P:aldehyde metabolic process"/>
    <property type="evidence" value="ECO:0007669"/>
    <property type="project" value="InterPro"/>
</dbReference>
<reference evidence="4 5" key="1">
    <citation type="submission" date="2016-10" db="EMBL/GenBank/DDBJ databases">
        <authorList>
            <person name="de Groot N.N."/>
        </authorList>
    </citation>
    <scope>NUCLEOTIDE SEQUENCE [LARGE SCALE GENOMIC DNA]</scope>
    <source>
        <strain evidence="4 5">CGMCC 1.3702</strain>
    </source>
</reference>
<dbReference type="Pfam" id="PF00171">
    <property type="entry name" value="Aldedh"/>
    <property type="match status" value="1"/>
</dbReference>
<evidence type="ECO:0000256" key="2">
    <source>
        <dbReference type="ARBA" id="ARBA00023002"/>
    </source>
</evidence>
<sequence>MKKHIKSFYGKKTLRNEDYVKIVGKGHFDRLNRFLADGEVVHGGNRNDENLSIEPTILDEVTWDDAVMQEEISGPLLPVMTLSSLYAVISEMKQMEQPLALYYFGENERKQQQVMTNVSFGGGSINDTLYHLANPHLPFGGIGNSGTGAYHGKYSFETFSHRKSILKQTTKFDIPFRYPGSKLAKAVVKRLM</sequence>
<dbReference type="Gene3D" id="3.40.309.10">
    <property type="entry name" value="Aldehyde Dehydrogenase, Chain A, domain 2"/>
    <property type="match status" value="1"/>
</dbReference>
<dbReference type="InterPro" id="IPR015590">
    <property type="entry name" value="Aldehyde_DH_dom"/>
</dbReference>
<dbReference type="AlphaFoldDB" id="A0A1I0V7T2"/>
<dbReference type="Gene3D" id="3.40.605.10">
    <property type="entry name" value="Aldehyde Dehydrogenase, Chain A, domain 1"/>
    <property type="match status" value="1"/>
</dbReference>
<dbReference type="Proteomes" id="UP000198642">
    <property type="component" value="Unassembled WGS sequence"/>
</dbReference>
<dbReference type="InterPro" id="IPR016161">
    <property type="entry name" value="Ald_DH/histidinol_DH"/>
</dbReference>
<dbReference type="PANTHER" id="PTHR43570">
    <property type="entry name" value="ALDEHYDE DEHYDROGENASE"/>
    <property type="match status" value="1"/>
</dbReference>
<keyword evidence="5" id="KW-1185">Reference proteome</keyword>
<feature type="domain" description="Aldehyde dehydrogenase" evidence="3">
    <location>
        <begin position="37"/>
        <end position="165"/>
    </location>
</feature>
<accession>A0A1I0V7T2</accession>